<dbReference type="PANTHER" id="PTHR23080">
    <property type="entry name" value="THAP DOMAIN PROTEIN"/>
    <property type="match status" value="1"/>
</dbReference>
<dbReference type="PROSITE" id="PS50950">
    <property type="entry name" value="ZF_THAP"/>
    <property type="match status" value="1"/>
</dbReference>
<dbReference type="PANTHER" id="PTHR23080:SF133">
    <property type="entry name" value="SI:CH211-262I1.5-RELATED"/>
    <property type="match status" value="1"/>
</dbReference>
<evidence type="ECO:0000256" key="3">
    <source>
        <dbReference type="ARBA" id="ARBA00022771"/>
    </source>
</evidence>
<keyword evidence="3 6" id="KW-0863">Zinc-finger</keyword>
<dbReference type="InterPro" id="IPR027805">
    <property type="entry name" value="Transposase_HTH_dom"/>
</dbReference>
<dbReference type="SMART" id="SM00980">
    <property type="entry name" value="THAP"/>
    <property type="match status" value="1"/>
</dbReference>
<keyword evidence="9" id="KW-1185">Reference proteome</keyword>
<evidence type="ECO:0000256" key="6">
    <source>
        <dbReference type="PROSITE-ProRule" id="PRU00309"/>
    </source>
</evidence>
<evidence type="ECO:0000313" key="9">
    <source>
        <dbReference type="Proteomes" id="UP001164746"/>
    </source>
</evidence>
<name>A0ABY7FU74_MYAAR</name>
<proteinExistence type="predicted"/>
<reference evidence="8" key="1">
    <citation type="submission" date="2022-11" db="EMBL/GenBank/DDBJ databases">
        <title>Centuries of genome instability and evolution in soft-shell clam transmissible cancer (bioRxiv).</title>
        <authorList>
            <person name="Hart S.F.M."/>
            <person name="Yonemitsu M.A."/>
            <person name="Giersch R.M."/>
            <person name="Beal B.F."/>
            <person name="Arriagada G."/>
            <person name="Davis B.W."/>
            <person name="Ostrander E.A."/>
            <person name="Goff S.P."/>
            <person name="Metzger M.J."/>
        </authorList>
    </citation>
    <scope>NUCLEOTIDE SEQUENCE</scope>
    <source>
        <strain evidence="8">MELC-2E11</strain>
        <tissue evidence="8">Siphon/mantle</tissue>
    </source>
</reference>
<evidence type="ECO:0000256" key="5">
    <source>
        <dbReference type="ARBA" id="ARBA00023125"/>
    </source>
</evidence>
<evidence type="ECO:0000256" key="4">
    <source>
        <dbReference type="ARBA" id="ARBA00022833"/>
    </source>
</evidence>
<accession>A0ABY7FU74</accession>
<keyword evidence="5 6" id="KW-0238">DNA-binding</keyword>
<evidence type="ECO:0000256" key="2">
    <source>
        <dbReference type="ARBA" id="ARBA00022723"/>
    </source>
</evidence>
<sequence length="554" mass="63531">MDYSLTKSNQDLDKQCKPSILTKTDALVPSSPKKKSEGDRRLNQMLKREKGPVVDIRNRVSCGALFVFSSKMGKRDFCCAEGCSHKRSRGATCSFFRIPEEPKLRTLWLNKISRVEKIEQNGKIVTKLWTPSKSSKLCSCHFDEPPQAKSRKKWFQIPSIFSHRPASSKPTWKAPKERQASNQNAVQLAGQDYLNTEEDKESFKLLESNKDLAGVIQERERLQTCEYDLKKLKASGQILEVNELRNNDKLFRYCTGLKVEVFDSLYKYLEPKAKVLKYPQGERTKAYKNHAENYKRKPGKARQTSLEQEMFFTLVKLKLGLQTMDCSMRFGMSTARCSVIFTAWVTLLSQELEKICKMPPTTECDNMYNAKCFNEFKNLRVIVDCTELYSETPSSVGAHKQFHSNYKHHSTVKFLVGMNTGGAITYISVMHGGRSSDKFITVGADDLLSSLNPGEKVMANRGFTIQECLPSGVKLVIPSFKHKDKSQFKKDELHKNKKISEARVHIERAIRRIKQFNILRQEVKLSQVDVFDHIFKACGYLVNFQDPFLKVEDE</sequence>
<protein>
    <recommendedName>
        <fullName evidence="7">THAP-type domain-containing protein</fullName>
    </recommendedName>
</protein>
<dbReference type="InterPro" id="IPR006612">
    <property type="entry name" value="THAP_Znf"/>
</dbReference>
<keyword evidence="4" id="KW-0862">Zinc</keyword>
<evidence type="ECO:0000313" key="8">
    <source>
        <dbReference type="EMBL" id="WAR25768.1"/>
    </source>
</evidence>
<dbReference type="InterPro" id="IPR027806">
    <property type="entry name" value="HARBI1_dom"/>
</dbReference>
<dbReference type="Proteomes" id="UP001164746">
    <property type="component" value="Chromosome 14"/>
</dbReference>
<feature type="domain" description="THAP-type" evidence="7">
    <location>
        <begin position="72"/>
        <end position="161"/>
    </location>
</feature>
<dbReference type="SUPFAM" id="SSF57716">
    <property type="entry name" value="Glucocorticoid receptor-like (DNA-binding domain)"/>
    <property type="match status" value="1"/>
</dbReference>
<dbReference type="Pfam" id="PF13613">
    <property type="entry name" value="HTH_Tnp_4"/>
    <property type="match status" value="1"/>
</dbReference>
<comment type="cofactor">
    <cofactor evidence="1">
        <name>a divalent metal cation</name>
        <dbReference type="ChEBI" id="CHEBI:60240"/>
    </cofactor>
</comment>
<dbReference type="Pfam" id="PF13359">
    <property type="entry name" value="DDE_Tnp_4"/>
    <property type="match status" value="1"/>
</dbReference>
<evidence type="ECO:0000259" key="7">
    <source>
        <dbReference type="PROSITE" id="PS50950"/>
    </source>
</evidence>
<evidence type="ECO:0000256" key="1">
    <source>
        <dbReference type="ARBA" id="ARBA00001968"/>
    </source>
</evidence>
<dbReference type="Pfam" id="PF05485">
    <property type="entry name" value="THAP"/>
    <property type="match status" value="1"/>
</dbReference>
<keyword evidence="2" id="KW-0479">Metal-binding</keyword>
<gene>
    <name evidence="8" type="ORF">MAR_011472</name>
</gene>
<dbReference type="EMBL" id="CP111025">
    <property type="protein sequence ID" value="WAR25768.1"/>
    <property type="molecule type" value="Genomic_DNA"/>
</dbReference>
<organism evidence="8 9">
    <name type="scientific">Mya arenaria</name>
    <name type="common">Soft-shell clam</name>
    <dbReference type="NCBI Taxonomy" id="6604"/>
    <lineage>
        <taxon>Eukaryota</taxon>
        <taxon>Metazoa</taxon>
        <taxon>Spiralia</taxon>
        <taxon>Lophotrochozoa</taxon>
        <taxon>Mollusca</taxon>
        <taxon>Bivalvia</taxon>
        <taxon>Autobranchia</taxon>
        <taxon>Heteroconchia</taxon>
        <taxon>Euheterodonta</taxon>
        <taxon>Imparidentia</taxon>
        <taxon>Neoheterodontei</taxon>
        <taxon>Myida</taxon>
        <taxon>Myoidea</taxon>
        <taxon>Myidae</taxon>
        <taxon>Mya</taxon>
    </lineage>
</organism>